<gene>
    <name evidence="1" type="ORF">A3A49_01995</name>
</gene>
<organism evidence="1 2">
    <name type="scientific">Candidatus Curtissbacteria bacterium RIFCSPLOWO2_01_FULL_38_11b</name>
    <dbReference type="NCBI Taxonomy" id="1797725"/>
    <lineage>
        <taxon>Bacteria</taxon>
        <taxon>Candidatus Curtissiibacteriota</taxon>
    </lineage>
</organism>
<dbReference type="STRING" id="1797725.A3A49_01995"/>
<dbReference type="Proteomes" id="UP000176740">
    <property type="component" value="Unassembled WGS sequence"/>
</dbReference>
<comment type="caution">
    <text evidence="1">The sequence shown here is derived from an EMBL/GenBank/DDBJ whole genome shotgun (WGS) entry which is preliminary data.</text>
</comment>
<reference evidence="1 2" key="1">
    <citation type="journal article" date="2016" name="Nat. Commun.">
        <title>Thousands of microbial genomes shed light on interconnected biogeochemical processes in an aquifer system.</title>
        <authorList>
            <person name="Anantharaman K."/>
            <person name="Brown C.T."/>
            <person name="Hug L.A."/>
            <person name="Sharon I."/>
            <person name="Castelle C.J."/>
            <person name="Probst A.J."/>
            <person name="Thomas B.C."/>
            <person name="Singh A."/>
            <person name="Wilkins M.J."/>
            <person name="Karaoz U."/>
            <person name="Brodie E.L."/>
            <person name="Williams K.H."/>
            <person name="Hubbard S.S."/>
            <person name="Banfield J.F."/>
        </authorList>
    </citation>
    <scope>NUCLEOTIDE SEQUENCE [LARGE SCALE GENOMIC DNA]</scope>
</reference>
<dbReference type="EMBL" id="MFBO01000008">
    <property type="protein sequence ID" value="OGD98543.1"/>
    <property type="molecule type" value="Genomic_DNA"/>
</dbReference>
<proteinExistence type="predicted"/>
<evidence type="ECO:0000313" key="1">
    <source>
        <dbReference type="EMBL" id="OGD98543.1"/>
    </source>
</evidence>
<sequence length="91" mass="10495">MSVKIISYDLMQPGQDYEDLISYIKGLGSWAKPLESLWFVNTDETCSVVRDGAKQYMDDNDKIFVAKWSPESGWSSRNLSTKVTDWLHNQE</sequence>
<dbReference type="AlphaFoldDB" id="A0A1F5H336"/>
<name>A0A1F5H336_9BACT</name>
<evidence type="ECO:0008006" key="3">
    <source>
        <dbReference type="Google" id="ProtNLM"/>
    </source>
</evidence>
<protein>
    <recommendedName>
        <fullName evidence="3">CRISPR-associated protein Cas2</fullName>
    </recommendedName>
</protein>
<accession>A0A1F5H336</accession>
<evidence type="ECO:0000313" key="2">
    <source>
        <dbReference type="Proteomes" id="UP000176740"/>
    </source>
</evidence>